<sequence length="252" mass="27241">MTVESQVLSEGTLGGDCEFWRRHSASLEPGTETGVSSPGASTVNVAGALQSSTAAARRIVWAEHQEAHPPDPDSPPVCAPGNLVLVKRHDPGTLEPREYQAIGNPHQAPVYMWEVTRTLDGKTIGRVTTSGAPTIGADLCKIFGEGWNRPPTTLREDLEGPNIIYVLEKDPRCGSEEDYFCASWGCETLACGRQLTRHSGSPGEDFGREVRPGVSGYMSPAGTLDTFFCPETDPTRAETLWVPYVPFSNPNL</sequence>
<name>A0AA40I5Z9_CNENI</name>
<dbReference type="EMBL" id="JAULJE010000004">
    <property type="protein sequence ID" value="KAK1343688.1"/>
    <property type="molecule type" value="Genomic_DNA"/>
</dbReference>
<dbReference type="Gene3D" id="3.90.310.10">
    <property type="entry name" value="ENV polyprotein, receptor-binding domain"/>
    <property type="match status" value="1"/>
</dbReference>
<evidence type="ECO:0000313" key="1">
    <source>
        <dbReference type="EMBL" id="KAK1343688.1"/>
    </source>
</evidence>
<accession>A0AA40I5Z9</accession>
<protein>
    <submittedName>
        <fullName evidence="1">Uncharacterized protein</fullName>
    </submittedName>
</protein>
<dbReference type="InterPro" id="IPR008981">
    <property type="entry name" value="FMuLV_rcpt-bd"/>
</dbReference>
<comment type="caution">
    <text evidence="1">The sequence shown here is derived from an EMBL/GenBank/DDBJ whole genome shotgun (WGS) entry which is preliminary data.</text>
</comment>
<gene>
    <name evidence="1" type="ORF">QTO34_014241</name>
</gene>
<organism evidence="1 2">
    <name type="scientific">Cnephaeus nilssonii</name>
    <name type="common">Northern bat</name>
    <name type="synonym">Eptesicus nilssonii</name>
    <dbReference type="NCBI Taxonomy" id="3371016"/>
    <lineage>
        <taxon>Eukaryota</taxon>
        <taxon>Metazoa</taxon>
        <taxon>Chordata</taxon>
        <taxon>Craniata</taxon>
        <taxon>Vertebrata</taxon>
        <taxon>Euteleostomi</taxon>
        <taxon>Mammalia</taxon>
        <taxon>Eutheria</taxon>
        <taxon>Laurasiatheria</taxon>
        <taxon>Chiroptera</taxon>
        <taxon>Yangochiroptera</taxon>
        <taxon>Vespertilionidae</taxon>
        <taxon>Cnephaeus</taxon>
    </lineage>
</organism>
<dbReference type="SUPFAM" id="SSF49830">
    <property type="entry name" value="ENV polyprotein, receptor-binding domain"/>
    <property type="match status" value="1"/>
</dbReference>
<keyword evidence="2" id="KW-1185">Reference proteome</keyword>
<reference evidence="1" key="1">
    <citation type="submission" date="2023-06" db="EMBL/GenBank/DDBJ databases">
        <title>Reference genome for the Northern bat (Eptesicus nilssonii), a most northern bat species.</title>
        <authorList>
            <person name="Laine V.N."/>
            <person name="Pulliainen A.T."/>
            <person name="Lilley T.M."/>
        </authorList>
    </citation>
    <scope>NUCLEOTIDE SEQUENCE</scope>
    <source>
        <strain evidence="1">BLF_Eptnil</strain>
        <tissue evidence="1">Kidney</tissue>
    </source>
</reference>
<dbReference type="Proteomes" id="UP001177744">
    <property type="component" value="Unassembled WGS sequence"/>
</dbReference>
<proteinExistence type="predicted"/>
<evidence type="ECO:0000313" key="2">
    <source>
        <dbReference type="Proteomes" id="UP001177744"/>
    </source>
</evidence>
<dbReference type="AlphaFoldDB" id="A0AA40I5Z9"/>